<evidence type="ECO:0000313" key="2">
    <source>
        <dbReference type="Proteomes" id="UP000435112"/>
    </source>
</evidence>
<organism evidence="1 2">
    <name type="scientific">Phytophthora rubi</name>
    <dbReference type="NCBI Taxonomy" id="129364"/>
    <lineage>
        <taxon>Eukaryota</taxon>
        <taxon>Sar</taxon>
        <taxon>Stramenopiles</taxon>
        <taxon>Oomycota</taxon>
        <taxon>Peronosporomycetes</taxon>
        <taxon>Peronosporales</taxon>
        <taxon>Peronosporaceae</taxon>
        <taxon>Phytophthora</taxon>
    </lineage>
</organism>
<accession>A0A6A3GEW2</accession>
<name>A0A6A3GEW2_9STRA</name>
<sequence>MLVQFKGSAAARAPTCAAVASLSSTVETDEAYACTILSTSAFITFWSCSSK</sequence>
<dbReference type="AlphaFoldDB" id="A0A6A3GEW2"/>
<proteinExistence type="predicted"/>
<reference evidence="1 2" key="1">
    <citation type="submission" date="2018-09" db="EMBL/GenBank/DDBJ databases">
        <title>Genomic investigation of the strawberry pathogen Phytophthora fragariae indicates pathogenicity is determined by transcriptional variation in three key races.</title>
        <authorList>
            <person name="Adams T.M."/>
            <person name="Armitage A.D."/>
            <person name="Sobczyk M.K."/>
            <person name="Bates H.J."/>
            <person name="Dunwell J.M."/>
            <person name="Nellist C.F."/>
            <person name="Harrison R.J."/>
        </authorList>
    </citation>
    <scope>NUCLEOTIDE SEQUENCE [LARGE SCALE GENOMIC DNA]</scope>
    <source>
        <strain evidence="1 2">SCRP324</strain>
    </source>
</reference>
<comment type="caution">
    <text evidence="1">The sequence shown here is derived from an EMBL/GenBank/DDBJ whole genome shotgun (WGS) entry which is preliminary data.</text>
</comment>
<gene>
    <name evidence="1" type="ORF">PR002_g31804</name>
</gene>
<protein>
    <submittedName>
        <fullName evidence="1">Uncharacterized protein</fullName>
    </submittedName>
</protein>
<dbReference type="EMBL" id="QXFU01009139">
    <property type="protein sequence ID" value="KAE8955350.1"/>
    <property type="molecule type" value="Genomic_DNA"/>
</dbReference>
<dbReference type="Proteomes" id="UP000435112">
    <property type="component" value="Unassembled WGS sequence"/>
</dbReference>
<evidence type="ECO:0000313" key="1">
    <source>
        <dbReference type="EMBL" id="KAE8955350.1"/>
    </source>
</evidence>